<dbReference type="Proteomes" id="UP000306102">
    <property type="component" value="Unassembled WGS sequence"/>
</dbReference>
<organism evidence="2 3">
    <name type="scientific">Camellia sinensis var. sinensis</name>
    <name type="common">China tea</name>
    <dbReference type="NCBI Taxonomy" id="542762"/>
    <lineage>
        <taxon>Eukaryota</taxon>
        <taxon>Viridiplantae</taxon>
        <taxon>Streptophyta</taxon>
        <taxon>Embryophyta</taxon>
        <taxon>Tracheophyta</taxon>
        <taxon>Spermatophyta</taxon>
        <taxon>Magnoliopsida</taxon>
        <taxon>eudicotyledons</taxon>
        <taxon>Gunneridae</taxon>
        <taxon>Pentapetalae</taxon>
        <taxon>asterids</taxon>
        <taxon>Ericales</taxon>
        <taxon>Theaceae</taxon>
        <taxon>Camellia</taxon>
    </lineage>
</organism>
<evidence type="ECO:0000313" key="2">
    <source>
        <dbReference type="EMBL" id="THF99681.1"/>
    </source>
</evidence>
<feature type="compositionally biased region" description="Polar residues" evidence="1">
    <location>
        <begin position="11"/>
        <end position="23"/>
    </location>
</feature>
<accession>A0A4S4DAW2</accession>
<dbReference type="EMBL" id="SDRB02011872">
    <property type="protein sequence ID" value="THF99681.1"/>
    <property type="molecule type" value="Genomic_DNA"/>
</dbReference>
<name>A0A4S4DAW2_CAMSN</name>
<evidence type="ECO:0000313" key="3">
    <source>
        <dbReference type="Proteomes" id="UP000306102"/>
    </source>
</evidence>
<evidence type="ECO:0000256" key="1">
    <source>
        <dbReference type="SAM" id="MobiDB-lite"/>
    </source>
</evidence>
<keyword evidence="3" id="KW-1185">Reference proteome</keyword>
<feature type="region of interest" description="Disordered" evidence="1">
    <location>
        <begin position="1"/>
        <end position="27"/>
    </location>
</feature>
<gene>
    <name evidence="2" type="ORF">TEA_008124</name>
</gene>
<feature type="region of interest" description="Disordered" evidence="1">
    <location>
        <begin position="45"/>
        <end position="85"/>
    </location>
</feature>
<reference evidence="2 3" key="1">
    <citation type="journal article" date="2018" name="Proc. Natl. Acad. Sci. U.S.A.">
        <title>Draft genome sequence of Camellia sinensis var. sinensis provides insights into the evolution of the tea genome and tea quality.</title>
        <authorList>
            <person name="Wei C."/>
            <person name="Yang H."/>
            <person name="Wang S."/>
            <person name="Zhao J."/>
            <person name="Liu C."/>
            <person name="Gao L."/>
            <person name="Xia E."/>
            <person name="Lu Y."/>
            <person name="Tai Y."/>
            <person name="She G."/>
            <person name="Sun J."/>
            <person name="Cao H."/>
            <person name="Tong W."/>
            <person name="Gao Q."/>
            <person name="Li Y."/>
            <person name="Deng W."/>
            <person name="Jiang X."/>
            <person name="Wang W."/>
            <person name="Chen Q."/>
            <person name="Zhang S."/>
            <person name="Li H."/>
            <person name="Wu J."/>
            <person name="Wang P."/>
            <person name="Li P."/>
            <person name="Shi C."/>
            <person name="Zheng F."/>
            <person name="Jian J."/>
            <person name="Huang B."/>
            <person name="Shan D."/>
            <person name="Shi M."/>
            <person name="Fang C."/>
            <person name="Yue Y."/>
            <person name="Li F."/>
            <person name="Li D."/>
            <person name="Wei S."/>
            <person name="Han B."/>
            <person name="Jiang C."/>
            <person name="Yin Y."/>
            <person name="Xia T."/>
            <person name="Zhang Z."/>
            <person name="Bennetzen J.L."/>
            <person name="Zhao S."/>
            <person name="Wan X."/>
        </authorList>
    </citation>
    <scope>NUCLEOTIDE SEQUENCE [LARGE SCALE GENOMIC DNA]</scope>
    <source>
        <strain evidence="3">cv. Shuchazao</strain>
        <tissue evidence="2">Leaf</tissue>
    </source>
</reference>
<sequence>MGSSVCEPSPNRGTSAQSLQPNASPDGIVVGWVAEGFGSGALIDTKQGELGQSDGSGSKDKVHQSATARPSGVPGADDGGQGNVSGREIQALLHASHSYIDFRSIGAKAPCGQVPKPPREGIMVTWY</sequence>
<protein>
    <submittedName>
        <fullName evidence="2">Uncharacterized protein</fullName>
    </submittedName>
</protein>
<comment type="caution">
    <text evidence="2">The sequence shown here is derived from an EMBL/GenBank/DDBJ whole genome shotgun (WGS) entry which is preliminary data.</text>
</comment>
<proteinExistence type="predicted"/>
<dbReference type="AlphaFoldDB" id="A0A4S4DAW2"/>